<dbReference type="KEGG" id="sro:Sros_3543"/>
<evidence type="ECO:0000313" key="2">
    <source>
        <dbReference type="EMBL" id="ACZ86479.1"/>
    </source>
</evidence>
<dbReference type="EMBL" id="CP001814">
    <property type="protein sequence ID" value="ACZ86479.1"/>
    <property type="molecule type" value="Genomic_DNA"/>
</dbReference>
<sequence length="32" mass="3441">MPDVMRERAGVPAPMYGPAGPRVVQGRTCDEP</sequence>
<dbReference type="HOGENOM" id="CLU_3391676_0_0_11"/>
<dbReference type="Proteomes" id="UP000002029">
    <property type="component" value="Chromosome"/>
</dbReference>
<accession>D2AQT2</accession>
<gene>
    <name evidence="2" type="ordered locus">Sros_3543</name>
</gene>
<name>D2AQT2_STRRD</name>
<evidence type="ECO:0000313" key="3">
    <source>
        <dbReference type="Proteomes" id="UP000002029"/>
    </source>
</evidence>
<dbReference type="AlphaFoldDB" id="D2AQT2"/>
<reference evidence="2 3" key="1">
    <citation type="journal article" date="2010" name="Stand. Genomic Sci.">
        <title>Complete genome sequence of Streptosporangium roseum type strain (NI 9100).</title>
        <authorList>
            <person name="Nolan M."/>
            <person name="Sikorski J."/>
            <person name="Jando M."/>
            <person name="Lucas S."/>
            <person name="Lapidus A."/>
            <person name="Glavina Del Rio T."/>
            <person name="Chen F."/>
            <person name="Tice H."/>
            <person name="Pitluck S."/>
            <person name="Cheng J.F."/>
            <person name="Chertkov O."/>
            <person name="Sims D."/>
            <person name="Meincke L."/>
            <person name="Brettin T."/>
            <person name="Han C."/>
            <person name="Detter J.C."/>
            <person name="Bruce D."/>
            <person name="Goodwin L."/>
            <person name="Land M."/>
            <person name="Hauser L."/>
            <person name="Chang Y.J."/>
            <person name="Jeffries C.D."/>
            <person name="Ivanova N."/>
            <person name="Mavromatis K."/>
            <person name="Mikhailova N."/>
            <person name="Chen A."/>
            <person name="Palaniappan K."/>
            <person name="Chain P."/>
            <person name="Rohde M."/>
            <person name="Goker M."/>
            <person name="Bristow J."/>
            <person name="Eisen J.A."/>
            <person name="Markowitz V."/>
            <person name="Hugenholtz P."/>
            <person name="Kyrpides N.C."/>
            <person name="Klenk H.P."/>
        </authorList>
    </citation>
    <scope>NUCLEOTIDE SEQUENCE [LARGE SCALE GENOMIC DNA]</scope>
    <source>
        <strain evidence="3">ATCC 12428 / DSM 43021 / JCM 3005 / NI 9100</strain>
    </source>
</reference>
<organism evidence="2 3">
    <name type="scientific">Streptosporangium roseum (strain ATCC 12428 / DSM 43021 / JCM 3005 / KCTC 9067 / NCIMB 10171 / NRRL 2505 / NI 9100)</name>
    <dbReference type="NCBI Taxonomy" id="479432"/>
    <lineage>
        <taxon>Bacteria</taxon>
        <taxon>Bacillati</taxon>
        <taxon>Actinomycetota</taxon>
        <taxon>Actinomycetes</taxon>
        <taxon>Streptosporangiales</taxon>
        <taxon>Streptosporangiaceae</taxon>
        <taxon>Streptosporangium</taxon>
    </lineage>
</organism>
<evidence type="ECO:0000256" key="1">
    <source>
        <dbReference type="SAM" id="MobiDB-lite"/>
    </source>
</evidence>
<keyword evidence="3" id="KW-1185">Reference proteome</keyword>
<feature type="region of interest" description="Disordered" evidence="1">
    <location>
        <begin position="1"/>
        <end position="32"/>
    </location>
</feature>
<proteinExistence type="predicted"/>
<protein>
    <submittedName>
        <fullName evidence="2">Uncharacterized protein</fullName>
    </submittedName>
</protein>